<dbReference type="PANTHER" id="PTHR30336">
    <property type="entry name" value="INNER MEMBRANE PROTEIN, PROBABLE PERMEASE"/>
    <property type="match status" value="1"/>
</dbReference>
<dbReference type="EMBL" id="JAFBCF010000001">
    <property type="protein sequence ID" value="MBM7798656.1"/>
    <property type="molecule type" value="Genomic_DNA"/>
</dbReference>
<gene>
    <name evidence="2" type="ORF">JOE57_001577</name>
</gene>
<evidence type="ECO:0000313" key="2">
    <source>
        <dbReference type="EMBL" id="MBM7798656.1"/>
    </source>
</evidence>
<evidence type="ECO:0000259" key="1">
    <source>
        <dbReference type="Pfam" id="PF02698"/>
    </source>
</evidence>
<evidence type="ECO:0000313" key="3">
    <source>
        <dbReference type="Proteomes" id="UP000704762"/>
    </source>
</evidence>
<dbReference type="PANTHER" id="PTHR30336:SF6">
    <property type="entry name" value="INTEGRAL MEMBRANE PROTEIN"/>
    <property type="match status" value="1"/>
</dbReference>
<keyword evidence="3" id="KW-1185">Reference proteome</keyword>
<dbReference type="Pfam" id="PF02698">
    <property type="entry name" value="DUF218"/>
    <property type="match status" value="1"/>
</dbReference>
<protein>
    <submittedName>
        <fullName evidence="2">Vancomycin permeability regulator SanA</fullName>
    </submittedName>
</protein>
<reference evidence="2 3" key="1">
    <citation type="submission" date="2021-01" db="EMBL/GenBank/DDBJ databases">
        <title>Sequencing the genomes of 1000 actinobacteria strains.</title>
        <authorList>
            <person name="Klenk H.-P."/>
        </authorList>
    </citation>
    <scope>NUCLEOTIDE SEQUENCE [LARGE SCALE GENOMIC DNA]</scope>
    <source>
        <strain evidence="2 3">DSM 18662</strain>
    </source>
</reference>
<sequence>MPGRLLPSAMKLTLCAVLGLGSAGAAALVGSVAYIRSAAAGHLYDESDVPAAPVALVLGAKVHPDGNPSAFLAARLDLARRLYDAGKVEAILVSGDNLAPEYNEPDAMRRYLIEREVPADKVVADYAGFDTYDSCARAKRIFGVDRVIVVSQSYHVPRAVGTARRLGLSAVGVGDESARRFAKPWRNGMVRDQVACVKAVIDLVTRRDPVLGPREYGIDGALDAH</sequence>
<dbReference type="Proteomes" id="UP000704762">
    <property type="component" value="Unassembled WGS sequence"/>
</dbReference>
<dbReference type="RefSeq" id="WP_204917174.1">
    <property type="nucleotide sequence ID" value="NZ_BAAAQP010000002.1"/>
</dbReference>
<organism evidence="2 3">
    <name type="scientific">Microlunatus panaciterrae</name>
    <dbReference type="NCBI Taxonomy" id="400768"/>
    <lineage>
        <taxon>Bacteria</taxon>
        <taxon>Bacillati</taxon>
        <taxon>Actinomycetota</taxon>
        <taxon>Actinomycetes</taxon>
        <taxon>Propionibacteriales</taxon>
        <taxon>Propionibacteriaceae</taxon>
        <taxon>Microlunatus</taxon>
    </lineage>
</organism>
<accession>A0ABS2RI38</accession>
<proteinExistence type="predicted"/>
<feature type="domain" description="DUF218" evidence="1">
    <location>
        <begin position="54"/>
        <end position="170"/>
    </location>
</feature>
<comment type="caution">
    <text evidence="2">The sequence shown here is derived from an EMBL/GenBank/DDBJ whole genome shotgun (WGS) entry which is preliminary data.</text>
</comment>
<dbReference type="InterPro" id="IPR003848">
    <property type="entry name" value="DUF218"/>
</dbReference>
<dbReference type="InterPro" id="IPR051599">
    <property type="entry name" value="Cell_Envelope_Assoc"/>
</dbReference>
<dbReference type="CDD" id="cd06259">
    <property type="entry name" value="YdcF-like"/>
    <property type="match status" value="1"/>
</dbReference>
<name>A0ABS2RI38_9ACTN</name>